<keyword evidence="3" id="KW-0731">Sigma factor</keyword>
<dbReference type="RefSeq" id="WP_021070853.1">
    <property type="nucleotide sequence ID" value="NZ_ATDL01000015.1"/>
</dbReference>
<dbReference type="EMBL" id="ATDL01000015">
    <property type="protein sequence ID" value="ERJ59357.1"/>
    <property type="molecule type" value="Genomic_DNA"/>
</dbReference>
<dbReference type="SUPFAM" id="SSF88946">
    <property type="entry name" value="Sigma2 domain of RNA polymerase sigma factors"/>
    <property type="match status" value="1"/>
</dbReference>
<dbReference type="SUPFAM" id="SSF88659">
    <property type="entry name" value="Sigma3 and sigma4 domains of RNA polymerase sigma factors"/>
    <property type="match status" value="1"/>
</dbReference>
<name>U2HV02_9SPHI</name>
<dbReference type="InterPro" id="IPR013325">
    <property type="entry name" value="RNA_pol_sigma_r2"/>
</dbReference>
<dbReference type="InterPro" id="IPR013249">
    <property type="entry name" value="RNA_pol_sigma70_r4_t2"/>
</dbReference>
<dbReference type="InterPro" id="IPR013324">
    <property type="entry name" value="RNA_pol_sigma_r3/r4-like"/>
</dbReference>
<evidence type="ECO:0000313" key="6">
    <source>
        <dbReference type="EMBL" id="ERJ59357.1"/>
    </source>
</evidence>
<dbReference type="Gene3D" id="1.10.10.10">
    <property type="entry name" value="Winged helix-like DNA-binding domain superfamily/Winged helix DNA-binding domain"/>
    <property type="match status" value="1"/>
</dbReference>
<evidence type="ECO:0000313" key="7">
    <source>
        <dbReference type="Proteomes" id="UP000016584"/>
    </source>
</evidence>
<dbReference type="InterPro" id="IPR039425">
    <property type="entry name" value="RNA_pol_sigma-70-like"/>
</dbReference>
<comment type="caution">
    <text evidence="6">The sequence shown here is derived from an EMBL/GenBank/DDBJ whole genome shotgun (WGS) entry which is preliminary data.</text>
</comment>
<dbReference type="InterPro" id="IPR000792">
    <property type="entry name" value="Tscrpt_reg_LuxR_C"/>
</dbReference>
<proteinExistence type="inferred from homology"/>
<dbReference type="GO" id="GO:0003677">
    <property type="term" value="F:DNA binding"/>
    <property type="evidence" value="ECO:0007669"/>
    <property type="project" value="InterPro"/>
</dbReference>
<dbReference type="PANTHER" id="PTHR43133:SF46">
    <property type="entry name" value="RNA POLYMERASE SIGMA-70 FACTOR ECF SUBFAMILY"/>
    <property type="match status" value="1"/>
</dbReference>
<dbReference type="NCBIfam" id="TIGR02937">
    <property type="entry name" value="sigma70-ECF"/>
    <property type="match status" value="1"/>
</dbReference>
<dbReference type="GO" id="GO:0016987">
    <property type="term" value="F:sigma factor activity"/>
    <property type="evidence" value="ECO:0007669"/>
    <property type="project" value="UniProtKB-KW"/>
</dbReference>
<feature type="domain" description="HTH luxR-type" evidence="5">
    <location>
        <begin position="125"/>
        <end position="179"/>
    </location>
</feature>
<evidence type="ECO:0000259" key="5">
    <source>
        <dbReference type="SMART" id="SM00421"/>
    </source>
</evidence>
<protein>
    <recommendedName>
        <fullName evidence="5">HTH luxR-type domain-containing protein</fullName>
    </recommendedName>
</protein>
<dbReference type="PANTHER" id="PTHR43133">
    <property type="entry name" value="RNA POLYMERASE ECF-TYPE SIGMA FACTO"/>
    <property type="match status" value="1"/>
</dbReference>
<gene>
    <name evidence="6" type="ORF">M472_11290</name>
</gene>
<organism evidence="6 7">
    <name type="scientific">Sphingobacterium paucimobilis HER1398</name>
    <dbReference type="NCBI Taxonomy" id="1346330"/>
    <lineage>
        <taxon>Bacteria</taxon>
        <taxon>Pseudomonadati</taxon>
        <taxon>Bacteroidota</taxon>
        <taxon>Sphingobacteriia</taxon>
        <taxon>Sphingobacteriales</taxon>
        <taxon>Sphingobacteriaceae</taxon>
        <taxon>Sphingobacterium</taxon>
    </lineage>
</organism>
<sequence>MKGVFDFNQYFQSWIHGDQKSFKILFDYLMPKFIALTFNVTKSREIAEDITMNTFLQIWQMRDRYAHVEAPDQYFFGILRQQIAAYLRKKKIDTEELVEKHYHEALNDDHVITMNEIKECYQLALNTLTEQQRKVFQMSREQYLTNKEIAVILNISVHTVNNHIKAAIKIMKAHFYHYQDIAICLVTFYLATELH</sequence>
<dbReference type="InterPro" id="IPR036388">
    <property type="entry name" value="WH-like_DNA-bd_sf"/>
</dbReference>
<reference evidence="6 7" key="1">
    <citation type="journal article" date="2013" name="Genome Announc.">
        <title>The Draft Genome Sequence of Sphingomonas paucimobilis Strain HER1398 (Proteobacteria), Host to the Giant PAU Phage, Indicates That It Is a Member of the Genus Sphingobacterium (Bacteroidetes).</title>
        <authorList>
            <person name="White R.A.III."/>
            <person name="Suttle C.A."/>
        </authorList>
    </citation>
    <scope>NUCLEOTIDE SEQUENCE [LARGE SCALE GENOMIC DNA]</scope>
    <source>
        <strain evidence="6 7">HER1398</strain>
    </source>
</reference>
<dbReference type="OrthoDB" id="711087at2"/>
<evidence type="ECO:0000256" key="2">
    <source>
        <dbReference type="ARBA" id="ARBA00023015"/>
    </source>
</evidence>
<comment type="similarity">
    <text evidence="1">Belongs to the sigma-70 factor family. ECF subfamily.</text>
</comment>
<evidence type="ECO:0000256" key="4">
    <source>
        <dbReference type="ARBA" id="ARBA00023163"/>
    </source>
</evidence>
<dbReference type="Pfam" id="PF04542">
    <property type="entry name" value="Sigma70_r2"/>
    <property type="match status" value="1"/>
</dbReference>
<dbReference type="Proteomes" id="UP000016584">
    <property type="component" value="Unassembled WGS sequence"/>
</dbReference>
<evidence type="ECO:0000256" key="3">
    <source>
        <dbReference type="ARBA" id="ARBA00023082"/>
    </source>
</evidence>
<dbReference type="Pfam" id="PF08281">
    <property type="entry name" value="Sigma70_r4_2"/>
    <property type="match status" value="1"/>
</dbReference>
<dbReference type="SMART" id="SM00421">
    <property type="entry name" value="HTH_LUXR"/>
    <property type="match status" value="1"/>
</dbReference>
<dbReference type="Gene3D" id="1.10.1740.10">
    <property type="match status" value="1"/>
</dbReference>
<dbReference type="STRING" id="1346330.M472_11290"/>
<dbReference type="GO" id="GO:0006352">
    <property type="term" value="P:DNA-templated transcription initiation"/>
    <property type="evidence" value="ECO:0007669"/>
    <property type="project" value="InterPro"/>
</dbReference>
<dbReference type="InterPro" id="IPR007627">
    <property type="entry name" value="RNA_pol_sigma70_r2"/>
</dbReference>
<keyword evidence="7" id="KW-1185">Reference proteome</keyword>
<dbReference type="AlphaFoldDB" id="U2HV02"/>
<dbReference type="PATRIC" id="fig|1346330.5.peg.2699"/>
<dbReference type="InterPro" id="IPR014284">
    <property type="entry name" value="RNA_pol_sigma-70_dom"/>
</dbReference>
<evidence type="ECO:0000256" key="1">
    <source>
        <dbReference type="ARBA" id="ARBA00010641"/>
    </source>
</evidence>
<accession>U2HV02</accession>
<keyword evidence="4" id="KW-0804">Transcription</keyword>
<keyword evidence="2" id="KW-0805">Transcription regulation</keyword>
<dbReference type="eggNOG" id="COG1595">
    <property type="taxonomic scope" value="Bacteria"/>
</dbReference>